<dbReference type="GO" id="GO:0031966">
    <property type="term" value="C:mitochondrial membrane"/>
    <property type="evidence" value="ECO:0007669"/>
    <property type="project" value="UniProtKB-SubCell"/>
</dbReference>
<dbReference type="Gene3D" id="2.160.10.10">
    <property type="entry name" value="Hexapeptide repeat proteins"/>
    <property type="match status" value="1"/>
</dbReference>
<dbReference type="Pfam" id="PF00132">
    <property type="entry name" value="Hexapep"/>
    <property type="match status" value="1"/>
</dbReference>
<protein>
    <recommendedName>
        <fullName evidence="5">Gamma carbonic anhydrase</fullName>
    </recommendedName>
</protein>
<dbReference type="OrthoDB" id="25818at2759"/>
<dbReference type="PANTHER" id="PTHR13061:SF50">
    <property type="entry name" value="GAMMA CARBONIC ANHYDRASE 1, MITOCHONDRIAL"/>
    <property type="match status" value="1"/>
</dbReference>
<evidence type="ECO:0000256" key="1">
    <source>
        <dbReference type="ARBA" id="ARBA00023595"/>
    </source>
</evidence>
<comment type="subcellular location">
    <subcellularLocation>
        <location evidence="2">Mitochondrion membrane</location>
        <topology evidence="2">Peripheral membrane protein</topology>
        <orientation evidence="2">Matrix side</orientation>
    </subcellularLocation>
</comment>
<dbReference type="PANTHER" id="PTHR13061">
    <property type="entry name" value="DYNACTIN SUBUNIT P25"/>
    <property type="match status" value="1"/>
</dbReference>
<evidence type="ECO:0000313" key="4">
    <source>
        <dbReference type="Proteomes" id="UP000708148"/>
    </source>
</evidence>
<dbReference type="InterPro" id="IPR047324">
    <property type="entry name" value="LbH_gamma_CA-like"/>
</dbReference>
<dbReference type="AlphaFoldDB" id="A0A8S1IMU1"/>
<dbReference type="SUPFAM" id="SSF51161">
    <property type="entry name" value="Trimeric LpxA-like enzymes"/>
    <property type="match status" value="1"/>
</dbReference>
<reference evidence="3" key="1">
    <citation type="submission" date="2020-12" db="EMBL/GenBank/DDBJ databases">
        <authorList>
            <person name="Iha C."/>
        </authorList>
    </citation>
    <scope>NUCLEOTIDE SEQUENCE</scope>
</reference>
<evidence type="ECO:0008006" key="5">
    <source>
        <dbReference type="Google" id="ProtNLM"/>
    </source>
</evidence>
<dbReference type="EMBL" id="CAJHUC010000471">
    <property type="protein sequence ID" value="CAD7696383.1"/>
    <property type="molecule type" value="Genomic_DNA"/>
</dbReference>
<dbReference type="CDD" id="cd04645">
    <property type="entry name" value="LbH_gamma_CA_like"/>
    <property type="match status" value="1"/>
</dbReference>
<comment type="similarity">
    <text evidence="1">Belongs to the gamma-class carbonic anhydrase family.</text>
</comment>
<comment type="caution">
    <text evidence="3">The sequence shown here is derived from an EMBL/GenBank/DDBJ whole genome shotgun (WGS) entry which is preliminary data.</text>
</comment>
<evidence type="ECO:0000256" key="2">
    <source>
        <dbReference type="ARBA" id="ARBA00034694"/>
    </source>
</evidence>
<dbReference type="InterPro" id="IPR050484">
    <property type="entry name" value="Transf_Hexapept/Carb_Anhydrase"/>
</dbReference>
<gene>
    <name evidence="3" type="ORF">OSTQU699_LOCUS1744</name>
</gene>
<dbReference type="SMR" id="A0A8S1IMU1"/>
<dbReference type="Proteomes" id="UP000708148">
    <property type="component" value="Unassembled WGS sequence"/>
</dbReference>
<dbReference type="InterPro" id="IPR001451">
    <property type="entry name" value="Hexapep"/>
</dbReference>
<evidence type="ECO:0000313" key="3">
    <source>
        <dbReference type="EMBL" id="CAD7696383.1"/>
    </source>
</evidence>
<accession>A0A8S1IMU1</accession>
<organism evidence="3 4">
    <name type="scientific">Ostreobium quekettii</name>
    <dbReference type="NCBI Taxonomy" id="121088"/>
    <lineage>
        <taxon>Eukaryota</taxon>
        <taxon>Viridiplantae</taxon>
        <taxon>Chlorophyta</taxon>
        <taxon>core chlorophytes</taxon>
        <taxon>Ulvophyceae</taxon>
        <taxon>TCBD clade</taxon>
        <taxon>Bryopsidales</taxon>
        <taxon>Ostreobineae</taxon>
        <taxon>Ostreobiaceae</taxon>
        <taxon>Ostreobium</taxon>
    </lineage>
</organism>
<keyword evidence="4" id="KW-1185">Reference proteome</keyword>
<name>A0A8S1IMU1_9CHLO</name>
<sequence length="261" mass="27747">MEPLWKSLGSLLRTAGRAIDGLGCSLQGAYAYTETLTPSLATMALKSVKPQLGADVFVAPNATVIGDVKIGRKSSIWYGAVLRGDVNSISIGDNTNIQDNAIIHVAKNTPKPATPLPTIVGSRVTVGHGAILHACTIDDDCLVGMGAQLLDGVKMERGSIVAAGCMVPPKTVIKSGHIYAGVPGRLLRQLTADEAMFIASSAGSYAELAAQHLVENSKTFDEVEWDKVVRQDRLERDPDYDGHMGIARDPGTREITAIREN</sequence>
<proteinExistence type="inferred from homology"/>
<dbReference type="InterPro" id="IPR011004">
    <property type="entry name" value="Trimer_LpxA-like_sf"/>
</dbReference>